<reference evidence="1 2" key="1">
    <citation type="submission" date="2016-05" db="EMBL/GenBank/DDBJ databases">
        <authorList>
            <person name="Lavstsen T."/>
            <person name="Jespersen J.S."/>
        </authorList>
    </citation>
    <scope>NUCLEOTIDE SEQUENCE [LARGE SCALE GENOMIC DNA]</scope>
    <source>
        <strain evidence="1 2">SM-5815</strain>
    </source>
</reference>
<name>A0A2W6IFA0_STEMA</name>
<organism evidence="1 2">
    <name type="scientific">Stenotrophomonas maltophilia</name>
    <name type="common">Pseudomonas maltophilia</name>
    <name type="synonym">Xanthomonas maltophilia</name>
    <dbReference type="NCBI Taxonomy" id="40324"/>
    <lineage>
        <taxon>Bacteria</taxon>
        <taxon>Pseudomonadati</taxon>
        <taxon>Pseudomonadota</taxon>
        <taxon>Gammaproteobacteria</taxon>
        <taxon>Lysobacterales</taxon>
        <taxon>Lysobacteraceae</taxon>
        <taxon>Stenotrophomonas</taxon>
        <taxon>Stenotrophomonas maltophilia group</taxon>
    </lineage>
</organism>
<dbReference type="AlphaFoldDB" id="A0A2W6IFA0"/>
<evidence type="ECO:0000313" key="2">
    <source>
        <dbReference type="Proteomes" id="UP000249614"/>
    </source>
</evidence>
<dbReference type="Proteomes" id="UP000249614">
    <property type="component" value="Unassembled WGS sequence"/>
</dbReference>
<protein>
    <submittedName>
        <fullName evidence="1">Uncharacterized protein</fullName>
    </submittedName>
</protein>
<dbReference type="RefSeq" id="WP_111111866.1">
    <property type="nucleotide sequence ID" value="NZ_JAEDWK010000028.1"/>
</dbReference>
<evidence type="ECO:0000313" key="1">
    <source>
        <dbReference type="EMBL" id="PZS94318.1"/>
    </source>
</evidence>
<accession>A0A2W6IFA0</accession>
<proteinExistence type="predicted"/>
<dbReference type="EMBL" id="LXXM01000101">
    <property type="protein sequence ID" value="PZS94318.1"/>
    <property type="molecule type" value="Genomic_DNA"/>
</dbReference>
<comment type="caution">
    <text evidence="1">The sequence shown here is derived from an EMBL/GenBank/DDBJ whole genome shotgun (WGS) entry which is preliminary data.</text>
</comment>
<gene>
    <name evidence="1" type="ORF">A7X83_04895</name>
</gene>
<sequence length="77" mass="8425">MSTAGRPLDEVPTRELELLLASARDQYATAVNNWQRAVESEDPLALTLPLAGAVDAADRRAVRILRELARRQQDAAA</sequence>